<accession>A0A318IXC4</accession>
<organism evidence="1 2">
    <name type="scientific">Burkholderia pyrrocinia</name>
    <name type="common">Pseudomonas pyrrocinia</name>
    <dbReference type="NCBI Taxonomy" id="60550"/>
    <lineage>
        <taxon>Bacteria</taxon>
        <taxon>Pseudomonadati</taxon>
        <taxon>Pseudomonadota</taxon>
        <taxon>Betaproteobacteria</taxon>
        <taxon>Burkholderiales</taxon>
        <taxon>Burkholderiaceae</taxon>
        <taxon>Burkholderia</taxon>
        <taxon>Burkholderia cepacia complex</taxon>
    </lineage>
</organism>
<evidence type="ECO:0000313" key="2">
    <source>
        <dbReference type="Proteomes" id="UP000247755"/>
    </source>
</evidence>
<protein>
    <submittedName>
        <fullName evidence="1">Tryptophan halogenase</fullName>
    </submittedName>
</protein>
<evidence type="ECO:0000313" key="1">
    <source>
        <dbReference type="EMBL" id="PXX40906.1"/>
    </source>
</evidence>
<dbReference type="InterPro" id="IPR036188">
    <property type="entry name" value="FAD/NAD-bd_sf"/>
</dbReference>
<reference evidence="1 2" key="1">
    <citation type="submission" date="2018-05" db="EMBL/GenBank/DDBJ databases">
        <title>Comparative genomics of bacterial root endophytes of switchgrass collected from native prairies over two seasons.</title>
        <authorList>
            <person name="Tang Y."/>
        </authorList>
    </citation>
    <scope>NUCLEOTIDE SEQUENCE [LARGE SCALE GENOMIC DNA]</scope>
    <source>
        <strain evidence="1 2">NFIX32</strain>
    </source>
</reference>
<dbReference type="InterPro" id="IPR006905">
    <property type="entry name" value="Flavin_halogenase"/>
</dbReference>
<gene>
    <name evidence="1" type="ORF">NA66_1001516</name>
</gene>
<dbReference type="Proteomes" id="UP000247755">
    <property type="component" value="Unassembled WGS sequence"/>
</dbReference>
<comment type="caution">
    <text evidence="1">The sequence shown here is derived from an EMBL/GenBank/DDBJ whole genome shotgun (WGS) entry which is preliminary data.</text>
</comment>
<sequence>MRNLVKSILIVGGGSAGWMTVAHLSEAYGYKVKISLIESLTIPKI</sequence>
<dbReference type="Pfam" id="PF04820">
    <property type="entry name" value="Trp_halogenase"/>
    <property type="match status" value="1"/>
</dbReference>
<dbReference type="GO" id="GO:0004497">
    <property type="term" value="F:monooxygenase activity"/>
    <property type="evidence" value="ECO:0007669"/>
    <property type="project" value="InterPro"/>
</dbReference>
<dbReference type="AlphaFoldDB" id="A0A318IXC4"/>
<dbReference type="EMBL" id="QJJY01000001">
    <property type="protein sequence ID" value="PXX40906.1"/>
    <property type="molecule type" value="Genomic_DNA"/>
</dbReference>
<proteinExistence type="predicted"/>
<dbReference type="Gene3D" id="3.50.50.60">
    <property type="entry name" value="FAD/NAD(P)-binding domain"/>
    <property type="match status" value="1"/>
</dbReference>
<name>A0A318IXC4_BURPY</name>